<evidence type="ECO:0000256" key="3">
    <source>
        <dbReference type="ARBA" id="ARBA00022525"/>
    </source>
</evidence>
<keyword evidence="6" id="KW-0722">Serine protease inhibitor</keyword>
<dbReference type="Pfam" id="PF17791">
    <property type="entry name" value="MG3"/>
    <property type="match status" value="1"/>
</dbReference>
<keyword evidence="3" id="KW-0964">Secreted</keyword>
<dbReference type="GO" id="GO:0004867">
    <property type="term" value="F:serine-type endopeptidase inhibitor activity"/>
    <property type="evidence" value="ECO:0007669"/>
    <property type="project" value="UniProtKB-KW"/>
</dbReference>
<dbReference type="InterPro" id="IPR002890">
    <property type="entry name" value="MG2"/>
</dbReference>
<evidence type="ECO:0000259" key="16">
    <source>
        <dbReference type="SMART" id="SM01361"/>
    </source>
</evidence>
<evidence type="ECO:0000259" key="15">
    <source>
        <dbReference type="SMART" id="SM01360"/>
    </source>
</evidence>
<feature type="signal peptide" evidence="13">
    <location>
        <begin position="1"/>
        <end position="23"/>
    </location>
</feature>
<dbReference type="Gene3D" id="1.50.10.20">
    <property type="match status" value="1"/>
</dbReference>
<dbReference type="Gene3D" id="2.60.40.10">
    <property type="entry name" value="Immunoglobulins"/>
    <property type="match status" value="2"/>
</dbReference>
<accession>A0A8X6N2K4</accession>
<evidence type="ECO:0000259" key="14">
    <source>
        <dbReference type="SMART" id="SM01359"/>
    </source>
</evidence>
<keyword evidence="7" id="KW-1015">Disulfide bond</keyword>
<evidence type="ECO:0000256" key="13">
    <source>
        <dbReference type="SAM" id="SignalP"/>
    </source>
</evidence>
<dbReference type="InterPro" id="IPR040839">
    <property type="entry name" value="MG4"/>
</dbReference>
<feature type="chain" id="PRO_5036495274" description="TEP1-F" evidence="13">
    <location>
        <begin position="24"/>
        <end position="1451"/>
    </location>
</feature>
<feature type="region of interest" description="Disordered" evidence="12">
    <location>
        <begin position="480"/>
        <end position="514"/>
    </location>
</feature>
<dbReference type="Gene3D" id="2.60.120.1540">
    <property type="match status" value="1"/>
</dbReference>
<dbReference type="GO" id="GO:0005615">
    <property type="term" value="C:extracellular space"/>
    <property type="evidence" value="ECO:0007669"/>
    <property type="project" value="InterPro"/>
</dbReference>
<evidence type="ECO:0000256" key="8">
    <source>
        <dbReference type="ARBA" id="ARBA00023180"/>
    </source>
</evidence>
<dbReference type="SUPFAM" id="SSF48239">
    <property type="entry name" value="Terpenoid cyclases/Protein prenyltransferases"/>
    <property type="match status" value="1"/>
</dbReference>
<dbReference type="SMART" id="SM01359">
    <property type="entry name" value="A2M_N_2"/>
    <property type="match status" value="1"/>
</dbReference>
<name>A0A8X6N2K4_NEPPI</name>
<dbReference type="OrthoDB" id="9998011at2759"/>
<dbReference type="InterPro" id="IPR019742">
    <property type="entry name" value="MacrogloblnA2_CS"/>
</dbReference>
<dbReference type="SUPFAM" id="SSF49410">
    <property type="entry name" value="Alpha-macroglobulin receptor domain"/>
    <property type="match status" value="1"/>
</dbReference>
<protein>
    <recommendedName>
        <fullName evidence="11">TEP1-F</fullName>
    </recommendedName>
</protein>
<keyword evidence="8" id="KW-0325">Glycoprotein</keyword>
<dbReference type="Gene3D" id="2.60.40.1940">
    <property type="match status" value="1"/>
</dbReference>
<dbReference type="InterPro" id="IPR013783">
    <property type="entry name" value="Ig-like_fold"/>
</dbReference>
<comment type="caution">
    <text evidence="17">The sequence shown here is derived from an EMBL/GenBank/DDBJ whole genome shotgun (WGS) entry which is preliminary data.</text>
</comment>
<evidence type="ECO:0000256" key="2">
    <source>
        <dbReference type="ARBA" id="ARBA00010952"/>
    </source>
</evidence>
<feature type="domain" description="Alpha-macroglobulin receptor-binding" evidence="16">
    <location>
        <begin position="1343"/>
        <end position="1432"/>
    </location>
</feature>
<dbReference type="Pfam" id="PF07703">
    <property type="entry name" value="A2M_BRD"/>
    <property type="match status" value="1"/>
</dbReference>
<evidence type="ECO:0000256" key="11">
    <source>
        <dbReference type="ARBA" id="ARBA00078071"/>
    </source>
</evidence>
<dbReference type="InterPro" id="IPR036595">
    <property type="entry name" value="A-macroglobulin_rcpt-bd_sf"/>
</dbReference>
<dbReference type="Proteomes" id="UP000887013">
    <property type="component" value="Unassembled WGS sequence"/>
</dbReference>
<proteinExistence type="inferred from homology"/>
<feature type="domain" description="Alpha-2-macroglobulin" evidence="15">
    <location>
        <begin position="737"/>
        <end position="827"/>
    </location>
</feature>
<dbReference type="Pfam" id="PF00207">
    <property type="entry name" value="A2M"/>
    <property type="match status" value="1"/>
</dbReference>
<reference evidence="17" key="1">
    <citation type="submission" date="2020-08" db="EMBL/GenBank/DDBJ databases">
        <title>Multicomponent nature underlies the extraordinary mechanical properties of spider dragline silk.</title>
        <authorList>
            <person name="Kono N."/>
            <person name="Nakamura H."/>
            <person name="Mori M."/>
            <person name="Yoshida Y."/>
            <person name="Ohtoshi R."/>
            <person name="Malay A.D."/>
            <person name="Moran D.A.P."/>
            <person name="Tomita M."/>
            <person name="Numata K."/>
            <person name="Arakawa K."/>
        </authorList>
    </citation>
    <scope>NUCLEOTIDE SEQUENCE</scope>
</reference>
<comment type="subunit">
    <text evidence="10">Heterodimer of a TEP1-N chain and an TEP1-C chain non-covalently linked. Forms a complex composed of TEP1-N and TEP1-C heterodimer, LRIM1 and APL1C; the interaction stabilizes TEP1-N and TEP1-C heterodimer, prevents its binding to tissues while circulating in the hemolymph and protects the thioester bond from hydrolysis. Mature TEP1 and to a lesser extent full-length TEP1 interact with SPCLIP1; the interaction is induced by microbial infection.</text>
</comment>
<feature type="domain" description="Alpha-2-macroglobulin bait region" evidence="14">
    <location>
        <begin position="375"/>
        <end position="603"/>
    </location>
</feature>
<comment type="similarity">
    <text evidence="2">Belongs to the protease inhibitor I39 (alpha-2-macroglobulin) family.</text>
</comment>
<comment type="subcellular location">
    <subcellularLocation>
        <location evidence="1">Secreted</location>
    </subcellularLocation>
</comment>
<evidence type="ECO:0000256" key="10">
    <source>
        <dbReference type="ARBA" id="ARBA00063781"/>
    </source>
</evidence>
<organism evidence="17 18">
    <name type="scientific">Nephila pilipes</name>
    <name type="common">Giant wood spider</name>
    <name type="synonym">Nephila maculata</name>
    <dbReference type="NCBI Taxonomy" id="299642"/>
    <lineage>
        <taxon>Eukaryota</taxon>
        <taxon>Metazoa</taxon>
        <taxon>Ecdysozoa</taxon>
        <taxon>Arthropoda</taxon>
        <taxon>Chelicerata</taxon>
        <taxon>Arachnida</taxon>
        <taxon>Araneae</taxon>
        <taxon>Araneomorphae</taxon>
        <taxon>Entelegynae</taxon>
        <taxon>Araneoidea</taxon>
        <taxon>Nephilidae</taxon>
        <taxon>Nephila</taxon>
    </lineage>
</organism>
<dbReference type="Pfam" id="PF07677">
    <property type="entry name" value="A2M_recep"/>
    <property type="match status" value="1"/>
</dbReference>
<dbReference type="PANTHER" id="PTHR11412">
    <property type="entry name" value="MACROGLOBULIN / COMPLEMENT"/>
    <property type="match status" value="1"/>
</dbReference>
<evidence type="ECO:0000313" key="17">
    <source>
        <dbReference type="EMBL" id="GFS90052.1"/>
    </source>
</evidence>
<keyword evidence="5 13" id="KW-0732">Signal</keyword>
<dbReference type="InterPro" id="IPR011626">
    <property type="entry name" value="Alpha-macroglobulin_TED"/>
</dbReference>
<dbReference type="Pfam" id="PF01835">
    <property type="entry name" value="MG2"/>
    <property type="match status" value="1"/>
</dbReference>
<feature type="region of interest" description="Disordered" evidence="12">
    <location>
        <begin position="1429"/>
        <end position="1451"/>
    </location>
</feature>
<gene>
    <name evidence="17" type="primary">A1i3</name>
    <name evidence="17" type="ORF">NPIL_319311</name>
</gene>
<dbReference type="InterPro" id="IPR014756">
    <property type="entry name" value="Ig_E-set"/>
</dbReference>
<evidence type="ECO:0000256" key="1">
    <source>
        <dbReference type="ARBA" id="ARBA00004613"/>
    </source>
</evidence>
<dbReference type="Gene3D" id="6.20.50.160">
    <property type="match status" value="1"/>
</dbReference>
<evidence type="ECO:0000313" key="18">
    <source>
        <dbReference type="Proteomes" id="UP000887013"/>
    </source>
</evidence>
<dbReference type="EMBL" id="BMAW01004634">
    <property type="protein sequence ID" value="GFS90052.1"/>
    <property type="molecule type" value="Genomic_DNA"/>
</dbReference>
<feature type="compositionally biased region" description="Low complexity" evidence="12">
    <location>
        <begin position="489"/>
        <end position="498"/>
    </location>
</feature>
<dbReference type="PANTHER" id="PTHR11412:SF171">
    <property type="entry name" value="PREGNANCY ZONE PROTEIN-LIKE PROTEIN"/>
    <property type="match status" value="1"/>
</dbReference>
<dbReference type="SMART" id="SM01361">
    <property type="entry name" value="A2M_recep"/>
    <property type="match status" value="1"/>
</dbReference>
<dbReference type="InterPro" id="IPR008930">
    <property type="entry name" value="Terpenoid_cyclase/PrenylTrfase"/>
</dbReference>
<feature type="compositionally biased region" description="Polar residues" evidence="12">
    <location>
        <begin position="1429"/>
        <end position="1444"/>
    </location>
</feature>
<evidence type="ECO:0000256" key="6">
    <source>
        <dbReference type="ARBA" id="ARBA00022900"/>
    </source>
</evidence>
<dbReference type="InterPro" id="IPR047565">
    <property type="entry name" value="Alpha-macroglob_thiol-ester_cl"/>
</dbReference>
<dbReference type="Gene3D" id="2.60.40.1930">
    <property type="match status" value="2"/>
</dbReference>
<dbReference type="Gene3D" id="2.60.40.690">
    <property type="entry name" value="Alpha-macroglobulin, receptor-binding domain"/>
    <property type="match status" value="1"/>
</dbReference>
<dbReference type="SMART" id="SM01360">
    <property type="entry name" value="A2M"/>
    <property type="match status" value="1"/>
</dbReference>
<dbReference type="InterPro" id="IPR041555">
    <property type="entry name" value="MG3"/>
</dbReference>
<evidence type="ECO:0000256" key="4">
    <source>
        <dbReference type="ARBA" id="ARBA00022690"/>
    </source>
</evidence>
<dbReference type="Gene3D" id="2.20.130.20">
    <property type="match status" value="1"/>
</dbReference>
<keyword evidence="18" id="KW-1185">Reference proteome</keyword>
<evidence type="ECO:0000256" key="12">
    <source>
        <dbReference type="SAM" id="MobiDB-lite"/>
    </source>
</evidence>
<sequence>MEVKHVLHSMLVYALLMICVADTEKDNGYIFTSPRTLKVGSNNQLQFFRSGCLDEGFLKVRLFYYHSYDRKNETLLKEQDYQLEKGKKDSFFTFFVNAFGNDFIYDGRLQINGTICEIPFSGSDKVIFSIPNENITLIQTDKPLYKPGQMVKFRVLKFDQNLRPSNKNNDTADVFVEDPKGARLFQFKEIDLGKGIQQMQFPLADETALGSWSITVSKGTDSSTITFDVKKYKLPKFDISINFPSFVLINTDSIPVQVCAKYTYGKVVQGTLNLNTSVQIFNYQYSGDRTPIIQNSVKIDGCYNYTINYSSIDPLNQFRYRRIMVAASVIEDGTGVERHETQYLSRDYSPLKLNFNSDADQRQYYKPGLPYTGKLKVTNPDDSPAEGEPIEICATVSREREIADWFAKKKIKFCRNYTSDDNGFIKYALQPQNIDSISINLEIITQGKIVSTGTKKVSFHIEDDVSGKFDNDNELINESQTQLLPAPKSSSSSSSSDSSSDEQNCPGARDARYTPPIGEVHIPIDVDTSLSPSFTLLVFYVRDDKETVADAQKIEVEKCFKNKVYFEFGDEEKQPGTQTTIRVMSSPNSLCGLKIVDKSISILDSSEQLTKDKIFQFIEDSNTDSYYNSDPCNDDIPQPGLQSSKLNFWKWDAGYLVISNLILFSRPCSGNGAGDFDESDYVTGEYLTAEYETGEYDTYESDSISAQPAAPAAFIAKPNAAAATTSVKNVRDYFPETWLFQMEMTGPSGIFESQETLPDTITEWEGSAVCISPKDGLGLSGTASIKGFQAFFISYNLPISVIRGEEFVVVASIFSYVDAALPVTVSLDQPQGFVVANDSTSGDLCVQPNTSNSIRLTLKGTTVGKVNITVKAETASSSKVCGNSPTYDAPARDAITQSFEVEAEGFPNENVHSILFCPSDEKNQMFSQSYVLSLPEDVVPESARAFVDITGNILGPAIQNLDSLVSLPTGCGEQNMVKFTPNYLVLDYLNDIGKLDDDIKSRAIQNLYTGYQRELNFRHYDGSFSAFGQSDKTGSMFLTAFVLRSFYEAQRYINIDEDILTDMQRWIISKQKRNGCFPNIGQIIDTGIQGSLEGEQNAGAITAYVVASLLISKYENQTIISKAMSCLNKNPALNPYETFLYAYSEALAGEKDAVQESIDEIKPRANTTEGIEFYRNPNGTQATDIETAAYAVLANLQVGNSASDVLPLVRYLSMNLNPQGGFYSTQDTCVGLHALSNFAKIVFKDPINIQVSLSGGLQETVQITEDNKLLVQRNMVSQVPSQLKIQASGTGCGLFQTYLRYNTNTPPEKKKFYLEVLGGCTSPDCKKGKITTDVSYLPQGKAAGMSIVEIKMITGVVPVRESLDKLTSNRRNKILKVDVEDNKVICYFDEISNNDNQFSFDVERVIEVKNPQPGSAKVFDYYAPENSATTSYSFQNSTSKQPSTSEKDDEL</sequence>
<keyword evidence="4" id="KW-0646">Protease inhibitor</keyword>
<dbReference type="Pfam" id="PF17789">
    <property type="entry name" value="MG4"/>
    <property type="match status" value="1"/>
</dbReference>
<dbReference type="PROSITE" id="PS00477">
    <property type="entry name" value="ALPHA_2_MACROGLOBULIN"/>
    <property type="match status" value="1"/>
</dbReference>
<dbReference type="SUPFAM" id="SSF81296">
    <property type="entry name" value="E set domains"/>
    <property type="match status" value="1"/>
</dbReference>
<dbReference type="InterPro" id="IPR011625">
    <property type="entry name" value="A2M_N_BRD"/>
</dbReference>
<comment type="function">
    <text evidence="9">Binds covalently through a thioester bond to the pathogen surface resulting in pathogen clearance.</text>
</comment>
<evidence type="ECO:0000256" key="5">
    <source>
        <dbReference type="ARBA" id="ARBA00022729"/>
    </source>
</evidence>
<dbReference type="Pfam" id="PF07678">
    <property type="entry name" value="TED_complement"/>
    <property type="match status" value="1"/>
</dbReference>
<dbReference type="SMART" id="SM01419">
    <property type="entry name" value="Thiol-ester_cl"/>
    <property type="match status" value="1"/>
</dbReference>
<dbReference type="InterPro" id="IPR009048">
    <property type="entry name" value="A-macroglobulin_rcpt-bd"/>
</dbReference>
<evidence type="ECO:0000256" key="7">
    <source>
        <dbReference type="ARBA" id="ARBA00023157"/>
    </source>
</evidence>
<dbReference type="InterPro" id="IPR050473">
    <property type="entry name" value="A2M/Complement_sys"/>
</dbReference>
<dbReference type="InterPro" id="IPR001599">
    <property type="entry name" value="Macroglobln_a2"/>
</dbReference>
<dbReference type="FunFam" id="2.60.40.1930:FF:000001">
    <property type="entry name" value="CD109 isoform 3"/>
    <property type="match status" value="1"/>
</dbReference>
<evidence type="ECO:0000256" key="9">
    <source>
        <dbReference type="ARBA" id="ARBA00057615"/>
    </source>
</evidence>